<proteinExistence type="predicted"/>
<dbReference type="Pfam" id="PF13847">
    <property type="entry name" value="Methyltransf_31"/>
    <property type="match status" value="1"/>
</dbReference>
<dbReference type="KEGG" id="ddu:GF1_06160"/>
<dbReference type="CDD" id="cd02440">
    <property type="entry name" value="AdoMet_MTases"/>
    <property type="match status" value="1"/>
</dbReference>
<evidence type="ECO:0000313" key="2">
    <source>
        <dbReference type="EMBL" id="BCO08240.1"/>
    </source>
</evidence>
<gene>
    <name evidence="2" type="ORF">GF1_06160</name>
</gene>
<dbReference type="Proteomes" id="UP001063350">
    <property type="component" value="Chromosome"/>
</dbReference>
<organism evidence="2 3">
    <name type="scientific">Desulfolithobacter dissulfuricans</name>
    <dbReference type="NCBI Taxonomy" id="2795293"/>
    <lineage>
        <taxon>Bacteria</taxon>
        <taxon>Pseudomonadati</taxon>
        <taxon>Thermodesulfobacteriota</taxon>
        <taxon>Desulfobulbia</taxon>
        <taxon>Desulfobulbales</taxon>
        <taxon>Desulfobulbaceae</taxon>
        <taxon>Desulfolithobacter</taxon>
    </lineage>
</organism>
<reference evidence="2" key="1">
    <citation type="submission" date="2020-12" db="EMBL/GenBank/DDBJ databases">
        <title>Desulfobium dissulfuricans gen. nov., sp. nov., a novel mesophilic, sulfate-reducing bacterium isolated from a deep-sea hydrothermal vent.</title>
        <authorList>
            <person name="Hashimoto Y."/>
            <person name="Tame A."/>
            <person name="Sawayama S."/>
            <person name="Miyazaki J."/>
            <person name="Takai K."/>
            <person name="Nakagawa S."/>
        </authorList>
    </citation>
    <scope>NUCLEOTIDE SEQUENCE</scope>
    <source>
        <strain evidence="2">GF1</strain>
    </source>
</reference>
<dbReference type="InterPro" id="IPR029063">
    <property type="entry name" value="SAM-dependent_MTases_sf"/>
</dbReference>
<evidence type="ECO:0000313" key="3">
    <source>
        <dbReference type="Proteomes" id="UP001063350"/>
    </source>
</evidence>
<name>A0A915U9C4_9BACT</name>
<dbReference type="Gene3D" id="3.40.50.150">
    <property type="entry name" value="Vaccinia Virus protein VP39"/>
    <property type="match status" value="1"/>
</dbReference>
<feature type="domain" description="Methyltransferase" evidence="1">
    <location>
        <begin position="50"/>
        <end position="164"/>
    </location>
</feature>
<protein>
    <recommendedName>
        <fullName evidence="1">Methyltransferase domain-containing protein</fullName>
    </recommendedName>
</protein>
<dbReference type="EMBL" id="AP024233">
    <property type="protein sequence ID" value="BCO08240.1"/>
    <property type="molecule type" value="Genomic_DNA"/>
</dbReference>
<dbReference type="RefSeq" id="WP_267928150.1">
    <property type="nucleotide sequence ID" value="NZ_AP024233.1"/>
</dbReference>
<sequence>MNRLEQRIPEPELMEDEAQARAYAEADFSAPNAQFIELFREKFPGFSPPARVLDLGCGPADILIRFARAFPGCQCVGVDGSKAMLQPGIEAVRQAELSGTIELRCCFLPGPELQQDEKFQVILSNSLLHHLPDPQVLWQTILESGAPGCRVLIMDLCRPESMEEARRIVETYSGAEPEILKEDFFNSLLAAWRPYEVRDQLRLAGLDFQCDLVGDRHLAVWGVLP</sequence>
<accession>A0A915U9C4</accession>
<dbReference type="SUPFAM" id="SSF53335">
    <property type="entry name" value="S-adenosyl-L-methionine-dependent methyltransferases"/>
    <property type="match status" value="1"/>
</dbReference>
<dbReference type="PANTHER" id="PTHR43591:SF109">
    <property type="entry name" value="METHYLTRANSFERASE TYPE 11 DOMAIN-CONTAINING PROTEIN"/>
    <property type="match status" value="1"/>
</dbReference>
<dbReference type="PANTHER" id="PTHR43591">
    <property type="entry name" value="METHYLTRANSFERASE"/>
    <property type="match status" value="1"/>
</dbReference>
<evidence type="ECO:0000259" key="1">
    <source>
        <dbReference type="Pfam" id="PF13847"/>
    </source>
</evidence>
<keyword evidence="3" id="KW-1185">Reference proteome</keyword>
<dbReference type="InterPro" id="IPR025714">
    <property type="entry name" value="Methyltranfer_dom"/>
</dbReference>
<dbReference type="AlphaFoldDB" id="A0A915U9C4"/>